<dbReference type="Proteomes" id="UP001642484">
    <property type="component" value="Unassembled WGS sequence"/>
</dbReference>
<reference evidence="1 2" key="1">
    <citation type="submission" date="2024-02" db="EMBL/GenBank/DDBJ databases">
        <authorList>
            <person name="Chen Y."/>
            <person name="Shah S."/>
            <person name="Dougan E. K."/>
            <person name="Thang M."/>
            <person name="Chan C."/>
        </authorList>
    </citation>
    <scope>NUCLEOTIDE SEQUENCE [LARGE SCALE GENOMIC DNA]</scope>
</reference>
<organism evidence="1 2">
    <name type="scientific">Durusdinium trenchii</name>
    <dbReference type="NCBI Taxonomy" id="1381693"/>
    <lineage>
        <taxon>Eukaryota</taxon>
        <taxon>Sar</taxon>
        <taxon>Alveolata</taxon>
        <taxon>Dinophyceae</taxon>
        <taxon>Suessiales</taxon>
        <taxon>Symbiodiniaceae</taxon>
        <taxon>Durusdinium</taxon>
    </lineage>
</organism>
<evidence type="ECO:0000313" key="1">
    <source>
        <dbReference type="EMBL" id="CAK9060189.1"/>
    </source>
</evidence>
<protein>
    <recommendedName>
        <fullName evidence="3">SREBP regulating gene protein</fullName>
    </recommendedName>
</protein>
<proteinExistence type="predicted"/>
<gene>
    <name evidence="1" type="ORF">CCMP2556_LOCUS29609</name>
</gene>
<evidence type="ECO:0008006" key="3">
    <source>
        <dbReference type="Google" id="ProtNLM"/>
    </source>
</evidence>
<comment type="caution">
    <text evidence="1">The sequence shown here is derived from an EMBL/GenBank/DDBJ whole genome shotgun (WGS) entry which is preliminary data.</text>
</comment>
<accession>A0ABP0NCR6</accession>
<sequence>MRSDRADPTAISTAMGCGAGALQSRCQNPACAYLLQEPLCDQAATSFCCATCQKLHDNSLVWDVPTDINTRNISEDIKSHVMSPALPWPLARMHLRGFWQDKGELERKSFLYIALVRNGKELHCRKISGKEPAPRVASHFEFCLDRGSVWVQDAKPGDCFEMKYQVGKRCRLMASGMSIVLVPRELESCEHEGQCQQITAKALTTGRCKNPMCSYVAERRGYCCKACEQYRATSTSRRLKNIRHHWHGEVTDQPQSIGTCPLKSSIQMLRFHCWWRSEHVDSKLKLCLLRNKSQIQCLSLTDEAPAEWQLFQKVLKDHPLIQEAEEGDELQVQYQAAGKMDVVNTCITSFSSEFAHESSCSRCPAPSRRAASGVSL</sequence>
<keyword evidence="2" id="KW-1185">Reference proteome</keyword>
<evidence type="ECO:0000313" key="2">
    <source>
        <dbReference type="Proteomes" id="UP001642484"/>
    </source>
</evidence>
<name>A0ABP0NCR6_9DINO</name>
<dbReference type="EMBL" id="CAXAMN010021495">
    <property type="protein sequence ID" value="CAK9060189.1"/>
    <property type="molecule type" value="Genomic_DNA"/>
</dbReference>